<name>A0A7V6A2S5_9BACT</name>
<dbReference type="AlphaFoldDB" id="A0A7V6A2S5"/>
<evidence type="ECO:0000256" key="2">
    <source>
        <dbReference type="RuleBase" id="RU003616"/>
    </source>
</evidence>
<sequence length="151" mass="17268">MADIVQWQPLREVARLRREMDRVFADFFGPQRWGIFPWESEWTPAMDVAETEDQVVVKAEIPGIDPKEITVSLSGDVLTIKGEKKSEREEKKENYHLVERSSGSFSRSITLPAAVNLEKIEAYYQKGVLTITCPKKEKVSPKKIEITAQES</sequence>
<reference evidence="4" key="1">
    <citation type="journal article" date="2020" name="mSystems">
        <title>Genome- and Community-Level Interaction Insights into Carbon Utilization and Element Cycling Functions of Hydrothermarchaeota in Hydrothermal Sediment.</title>
        <authorList>
            <person name="Zhou Z."/>
            <person name="Liu Y."/>
            <person name="Xu W."/>
            <person name="Pan J."/>
            <person name="Luo Z.H."/>
            <person name="Li M."/>
        </authorList>
    </citation>
    <scope>NUCLEOTIDE SEQUENCE [LARGE SCALE GENOMIC DNA]</scope>
    <source>
        <strain evidence="4">SpSt-767</strain>
    </source>
</reference>
<evidence type="ECO:0000313" key="4">
    <source>
        <dbReference type="EMBL" id="HHS29150.1"/>
    </source>
</evidence>
<dbReference type="CDD" id="cd06464">
    <property type="entry name" value="ACD_sHsps-like"/>
    <property type="match status" value="1"/>
</dbReference>
<protein>
    <submittedName>
        <fullName evidence="4">Hsp20/alpha crystallin family protein</fullName>
    </submittedName>
</protein>
<feature type="domain" description="SHSP" evidence="3">
    <location>
        <begin position="37"/>
        <end position="149"/>
    </location>
</feature>
<dbReference type="Pfam" id="PF00011">
    <property type="entry name" value="HSP20"/>
    <property type="match status" value="1"/>
</dbReference>
<evidence type="ECO:0000256" key="1">
    <source>
        <dbReference type="PROSITE-ProRule" id="PRU00285"/>
    </source>
</evidence>
<dbReference type="Gene3D" id="2.60.40.790">
    <property type="match status" value="1"/>
</dbReference>
<comment type="similarity">
    <text evidence="1 2">Belongs to the small heat shock protein (HSP20) family.</text>
</comment>
<dbReference type="InterPro" id="IPR008978">
    <property type="entry name" value="HSP20-like_chaperone"/>
</dbReference>
<comment type="caution">
    <text evidence="4">The sequence shown here is derived from an EMBL/GenBank/DDBJ whole genome shotgun (WGS) entry which is preliminary data.</text>
</comment>
<dbReference type="PANTHER" id="PTHR11527">
    <property type="entry name" value="HEAT-SHOCK PROTEIN 20 FAMILY MEMBER"/>
    <property type="match status" value="1"/>
</dbReference>
<dbReference type="InterPro" id="IPR002068">
    <property type="entry name" value="A-crystallin/Hsp20_dom"/>
</dbReference>
<organism evidence="4">
    <name type="scientific">Desulfobacca acetoxidans</name>
    <dbReference type="NCBI Taxonomy" id="60893"/>
    <lineage>
        <taxon>Bacteria</taxon>
        <taxon>Pseudomonadati</taxon>
        <taxon>Thermodesulfobacteriota</taxon>
        <taxon>Desulfobaccia</taxon>
        <taxon>Desulfobaccales</taxon>
        <taxon>Desulfobaccaceae</taxon>
        <taxon>Desulfobacca</taxon>
    </lineage>
</organism>
<evidence type="ECO:0000259" key="3">
    <source>
        <dbReference type="PROSITE" id="PS01031"/>
    </source>
</evidence>
<dbReference type="PROSITE" id="PS01031">
    <property type="entry name" value="SHSP"/>
    <property type="match status" value="1"/>
</dbReference>
<accession>A0A7V6A2S5</accession>
<dbReference type="EMBL" id="DTGR01000084">
    <property type="protein sequence ID" value="HHS29150.1"/>
    <property type="molecule type" value="Genomic_DNA"/>
</dbReference>
<dbReference type="SUPFAM" id="SSF49764">
    <property type="entry name" value="HSP20-like chaperones"/>
    <property type="match status" value="1"/>
</dbReference>
<gene>
    <name evidence="4" type="ORF">ENV52_05545</name>
</gene>
<dbReference type="InterPro" id="IPR031107">
    <property type="entry name" value="Small_HSP"/>
</dbReference>
<proteinExistence type="inferred from homology"/>